<name>A0A2W4URM5_9CYAN</name>
<evidence type="ECO:0000313" key="2">
    <source>
        <dbReference type="Proteomes" id="UP000249354"/>
    </source>
</evidence>
<dbReference type="Proteomes" id="UP000249354">
    <property type="component" value="Unassembled WGS sequence"/>
</dbReference>
<sequence>MRNGFNWLVVLGLSLAIGIAEQVIAPLSQSAIAQVAEVPQPDRNGDFNTAVLRGNAGSYYPNTRWLVMPQPDSSGVLNCRESPNGRIKSRIAPGAIIQAIFNGPLQLQGRGGPPNPAADAIDLSIGRPWLHVIGTESLVIPMSSEEDDRSEPKDCYVRANLRYIAPVNEEADTSF</sequence>
<gene>
    <name evidence="1" type="ORF">DCF25_00275</name>
</gene>
<protein>
    <submittedName>
        <fullName evidence="1">Uncharacterized protein</fullName>
    </submittedName>
</protein>
<dbReference type="AlphaFoldDB" id="A0A2W4URM5"/>
<proteinExistence type="predicted"/>
<comment type="caution">
    <text evidence="1">The sequence shown here is derived from an EMBL/GenBank/DDBJ whole genome shotgun (WGS) entry which is preliminary data.</text>
</comment>
<reference evidence="2" key="1">
    <citation type="submission" date="2018-04" db="EMBL/GenBank/DDBJ databases">
        <authorList>
            <person name="Cornet L."/>
        </authorList>
    </citation>
    <scope>NUCLEOTIDE SEQUENCE [LARGE SCALE GENOMIC DNA]</scope>
</reference>
<organism evidence="1 2">
    <name type="scientific">Leptolyngbya foveolarum</name>
    <dbReference type="NCBI Taxonomy" id="47253"/>
    <lineage>
        <taxon>Bacteria</taxon>
        <taxon>Bacillati</taxon>
        <taxon>Cyanobacteriota</taxon>
        <taxon>Cyanophyceae</taxon>
        <taxon>Leptolyngbyales</taxon>
        <taxon>Leptolyngbyaceae</taxon>
        <taxon>Leptolyngbya group</taxon>
        <taxon>Leptolyngbya</taxon>
    </lineage>
</organism>
<dbReference type="EMBL" id="QBMC01000001">
    <property type="protein sequence ID" value="PZO23503.1"/>
    <property type="molecule type" value="Genomic_DNA"/>
</dbReference>
<evidence type="ECO:0000313" key="1">
    <source>
        <dbReference type="EMBL" id="PZO23503.1"/>
    </source>
</evidence>
<reference evidence="1 2" key="2">
    <citation type="submission" date="2018-06" db="EMBL/GenBank/DDBJ databases">
        <title>Metagenomic assembly of (sub)arctic Cyanobacteria and their associated microbiome from non-axenic cultures.</title>
        <authorList>
            <person name="Baurain D."/>
        </authorList>
    </citation>
    <scope>NUCLEOTIDE SEQUENCE [LARGE SCALE GENOMIC DNA]</scope>
    <source>
        <strain evidence="1">ULC129bin1</strain>
    </source>
</reference>
<accession>A0A2W4URM5</accession>